<keyword evidence="3" id="KW-1185">Reference proteome</keyword>
<dbReference type="EMBL" id="CP069032">
    <property type="protein sequence ID" value="QRD00368.1"/>
    <property type="molecule type" value="Genomic_DNA"/>
</dbReference>
<accession>A0A7U2F7W1</accession>
<evidence type="ECO:0000313" key="3">
    <source>
        <dbReference type="Proteomes" id="UP000663193"/>
    </source>
</evidence>
<name>A0A7U2F7W1_PHANO</name>
<proteinExistence type="predicted"/>
<dbReference type="AlphaFoldDB" id="A0A7U2F7W1"/>
<dbReference type="Proteomes" id="UP000663193">
    <property type="component" value="Chromosome 10"/>
</dbReference>
<evidence type="ECO:0000256" key="1">
    <source>
        <dbReference type="SAM" id="MobiDB-lite"/>
    </source>
</evidence>
<dbReference type="VEuPathDB" id="FungiDB:JI435_305090"/>
<feature type="region of interest" description="Disordered" evidence="1">
    <location>
        <begin position="1"/>
        <end position="24"/>
    </location>
</feature>
<gene>
    <name evidence="2" type="ORF">JI435_305090</name>
</gene>
<evidence type="ECO:0000313" key="2">
    <source>
        <dbReference type="EMBL" id="QRD00368.1"/>
    </source>
</evidence>
<reference evidence="3" key="1">
    <citation type="journal article" date="2021" name="BMC Genomics">
        <title>Chromosome-level genome assembly and manually-curated proteome of model necrotroph Parastagonospora nodorum Sn15 reveals a genome-wide trove of candidate effector homologs, and redundancy of virulence-related functions within an accessory chromosome.</title>
        <authorList>
            <person name="Bertazzoni S."/>
            <person name="Jones D.A.B."/>
            <person name="Phan H.T."/>
            <person name="Tan K.-C."/>
            <person name="Hane J.K."/>
        </authorList>
    </citation>
    <scope>NUCLEOTIDE SEQUENCE [LARGE SCALE GENOMIC DNA]</scope>
    <source>
        <strain evidence="3">SN15 / ATCC MYA-4574 / FGSC 10173)</strain>
    </source>
</reference>
<protein>
    <submittedName>
        <fullName evidence="2">Uncharacterized protein</fullName>
    </submittedName>
</protein>
<organism evidence="2 3">
    <name type="scientific">Phaeosphaeria nodorum (strain SN15 / ATCC MYA-4574 / FGSC 10173)</name>
    <name type="common">Glume blotch fungus</name>
    <name type="synonym">Parastagonospora nodorum</name>
    <dbReference type="NCBI Taxonomy" id="321614"/>
    <lineage>
        <taxon>Eukaryota</taxon>
        <taxon>Fungi</taxon>
        <taxon>Dikarya</taxon>
        <taxon>Ascomycota</taxon>
        <taxon>Pezizomycotina</taxon>
        <taxon>Dothideomycetes</taxon>
        <taxon>Pleosporomycetidae</taxon>
        <taxon>Pleosporales</taxon>
        <taxon>Pleosporineae</taxon>
        <taxon>Phaeosphaeriaceae</taxon>
        <taxon>Parastagonospora</taxon>
    </lineage>
</organism>
<feature type="compositionally biased region" description="Polar residues" evidence="1">
    <location>
        <begin position="1"/>
        <end position="12"/>
    </location>
</feature>
<sequence length="87" mass="9772">MKRMPTTLTSPATIRPSRFHHSSKKGYSLPLHSFLCESNSCGVITTIAPSGLELGLSPARTQGVLDSLKEWPHSEITSRNLRRRERR</sequence>